<comment type="caution">
    <text evidence="5">The sequence shown here is derived from an EMBL/GenBank/DDBJ whole genome shotgun (WGS) entry which is preliminary data.</text>
</comment>
<evidence type="ECO:0000256" key="2">
    <source>
        <dbReference type="ARBA" id="ARBA00023125"/>
    </source>
</evidence>
<evidence type="ECO:0000256" key="1">
    <source>
        <dbReference type="ARBA" id="ARBA00023015"/>
    </source>
</evidence>
<gene>
    <name evidence="5" type="ORF">HJA87_21180</name>
</gene>
<proteinExistence type="predicted"/>
<evidence type="ECO:0000259" key="4">
    <source>
        <dbReference type="PROSITE" id="PS50949"/>
    </source>
</evidence>
<name>A0ABS7LM03_9HYPH</name>
<keyword evidence="6" id="KW-1185">Reference proteome</keyword>
<dbReference type="SUPFAM" id="SSF48008">
    <property type="entry name" value="GntR ligand-binding domain-like"/>
    <property type="match status" value="1"/>
</dbReference>
<dbReference type="InterPro" id="IPR036390">
    <property type="entry name" value="WH_DNA-bd_sf"/>
</dbReference>
<dbReference type="InterPro" id="IPR008920">
    <property type="entry name" value="TF_FadR/GntR_C"/>
</dbReference>
<dbReference type="PROSITE" id="PS50949">
    <property type="entry name" value="HTH_GNTR"/>
    <property type="match status" value="1"/>
</dbReference>
<protein>
    <submittedName>
        <fullName evidence="5">FCD domain-containing protein</fullName>
    </submittedName>
</protein>
<dbReference type="Proteomes" id="UP000720124">
    <property type="component" value="Unassembled WGS sequence"/>
</dbReference>
<dbReference type="Pfam" id="PF07729">
    <property type="entry name" value="FCD"/>
    <property type="match status" value="1"/>
</dbReference>
<dbReference type="CDD" id="cd07377">
    <property type="entry name" value="WHTH_GntR"/>
    <property type="match status" value="1"/>
</dbReference>
<reference evidence="5 6" key="1">
    <citation type="submission" date="2020-06" db="EMBL/GenBank/DDBJ databases">
        <title>Global-level population genomics: horizontal gene transfer, symbiosis and evolution in Rhizobia.</title>
        <authorList>
            <person name="Gai Y."/>
        </authorList>
    </citation>
    <scope>NUCLEOTIDE SEQUENCE [LARGE SCALE GENOMIC DNA]</scope>
    <source>
        <strain evidence="5 6">PLR6_1b</strain>
    </source>
</reference>
<feature type="domain" description="HTH gntR-type" evidence="4">
    <location>
        <begin position="23"/>
        <end position="90"/>
    </location>
</feature>
<evidence type="ECO:0000313" key="6">
    <source>
        <dbReference type="Proteomes" id="UP000720124"/>
    </source>
</evidence>
<dbReference type="SMART" id="SM00895">
    <property type="entry name" value="FCD"/>
    <property type="match status" value="1"/>
</dbReference>
<dbReference type="Gene3D" id="1.10.10.10">
    <property type="entry name" value="Winged helix-like DNA-binding domain superfamily/Winged helix DNA-binding domain"/>
    <property type="match status" value="1"/>
</dbReference>
<dbReference type="InterPro" id="IPR000524">
    <property type="entry name" value="Tscrpt_reg_HTH_GntR"/>
</dbReference>
<dbReference type="Pfam" id="PF00392">
    <property type="entry name" value="GntR"/>
    <property type="match status" value="1"/>
</dbReference>
<accession>A0ABS7LM03</accession>
<keyword evidence="3" id="KW-0804">Transcription</keyword>
<dbReference type="SMART" id="SM00345">
    <property type="entry name" value="HTH_GNTR"/>
    <property type="match status" value="1"/>
</dbReference>
<evidence type="ECO:0000256" key="3">
    <source>
        <dbReference type="ARBA" id="ARBA00023163"/>
    </source>
</evidence>
<dbReference type="Gene3D" id="1.20.120.530">
    <property type="entry name" value="GntR ligand-binding domain-like"/>
    <property type="match status" value="1"/>
</dbReference>
<organism evidence="5 6">
    <name type="scientific">Rhizobium bangladeshense</name>
    <dbReference type="NCBI Taxonomy" id="1138189"/>
    <lineage>
        <taxon>Bacteria</taxon>
        <taxon>Pseudomonadati</taxon>
        <taxon>Pseudomonadota</taxon>
        <taxon>Alphaproteobacteria</taxon>
        <taxon>Hyphomicrobiales</taxon>
        <taxon>Rhizobiaceae</taxon>
        <taxon>Rhizobium/Agrobacterium group</taxon>
        <taxon>Rhizobium</taxon>
    </lineage>
</organism>
<dbReference type="PANTHER" id="PTHR43537:SF20">
    <property type="entry name" value="HTH-TYPE TRANSCRIPTIONAL REPRESSOR GLAR"/>
    <property type="match status" value="1"/>
</dbReference>
<dbReference type="PANTHER" id="PTHR43537">
    <property type="entry name" value="TRANSCRIPTIONAL REGULATOR, GNTR FAMILY"/>
    <property type="match status" value="1"/>
</dbReference>
<keyword evidence="2" id="KW-0238">DNA-binding</keyword>
<sequence>MGIVDKKHLKVAISDNDTADRAVPLSEIAFRAIRQKILRGEIVPGEKLRIEVLQREHSLSSSPLREALNRLVAEGLVTSDDHRGFRAANMSAADLNDITSYRLVIEPAALAQSVANGTDEWEGHVVAAFHRLDRIDAKIGQNQNELNDEWTLRHKDFHMALVSAAPSSRLVAACSSLFDQAERYRRFSLMNRTKPRNSGAEHRRLMEAAVGRQPELAAALLKEHIQLTAQNVLEIELPRAAR</sequence>
<dbReference type="EMBL" id="JABTXI010000008">
    <property type="protein sequence ID" value="MBY3592369.1"/>
    <property type="molecule type" value="Genomic_DNA"/>
</dbReference>
<keyword evidence="1" id="KW-0805">Transcription regulation</keyword>
<dbReference type="SUPFAM" id="SSF46785">
    <property type="entry name" value="Winged helix' DNA-binding domain"/>
    <property type="match status" value="1"/>
</dbReference>
<evidence type="ECO:0000313" key="5">
    <source>
        <dbReference type="EMBL" id="MBY3592369.1"/>
    </source>
</evidence>
<dbReference type="InterPro" id="IPR036388">
    <property type="entry name" value="WH-like_DNA-bd_sf"/>
</dbReference>
<dbReference type="InterPro" id="IPR011711">
    <property type="entry name" value="GntR_C"/>
</dbReference>